<evidence type="ECO:0000313" key="2">
    <source>
        <dbReference type="Proteomes" id="UP001054945"/>
    </source>
</evidence>
<proteinExistence type="predicted"/>
<accession>A0AAV4R0L4</accession>
<protein>
    <submittedName>
        <fullName evidence="1">Uncharacterized protein</fullName>
    </submittedName>
</protein>
<keyword evidence="2" id="KW-1185">Reference proteome</keyword>
<reference evidence="1 2" key="1">
    <citation type="submission" date="2021-06" db="EMBL/GenBank/DDBJ databases">
        <title>Caerostris extrusa draft genome.</title>
        <authorList>
            <person name="Kono N."/>
            <person name="Arakawa K."/>
        </authorList>
    </citation>
    <scope>NUCLEOTIDE SEQUENCE [LARGE SCALE GENOMIC DNA]</scope>
</reference>
<sequence>MKEKHMSCAACGKNRTHSQDFLCRPFIFIRFQAKRANKSGDVCPPSHLCLFLVTCPRDVTKQSVAVSSAVHALICFLFANRMHFKN</sequence>
<dbReference type="EMBL" id="BPLR01007286">
    <property type="protein sequence ID" value="GIY15818.1"/>
    <property type="molecule type" value="Genomic_DNA"/>
</dbReference>
<name>A0AAV4R0L4_CAEEX</name>
<dbReference type="AlphaFoldDB" id="A0AAV4R0L4"/>
<dbReference type="Proteomes" id="UP001054945">
    <property type="component" value="Unassembled WGS sequence"/>
</dbReference>
<comment type="caution">
    <text evidence="1">The sequence shown here is derived from an EMBL/GenBank/DDBJ whole genome shotgun (WGS) entry which is preliminary data.</text>
</comment>
<evidence type="ECO:0000313" key="1">
    <source>
        <dbReference type="EMBL" id="GIY15818.1"/>
    </source>
</evidence>
<gene>
    <name evidence="1" type="ORF">CEXT_787331</name>
</gene>
<organism evidence="1 2">
    <name type="scientific">Caerostris extrusa</name>
    <name type="common">Bark spider</name>
    <name type="synonym">Caerostris bankana</name>
    <dbReference type="NCBI Taxonomy" id="172846"/>
    <lineage>
        <taxon>Eukaryota</taxon>
        <taxon>Metazoa</taxon>
        <taxon>Ecdysozoa</taxon>
        <taxon>Arthropoda</taxon>
        <taxon>Chelicerata</taxon>
        <taxon>Arachnida</taxon>
        <taxon>Araneae</taxon>
        <taxon>Araneomorphae</taxon>
        <taxon>Entelegynae</taxon>
        <taxon>Araneoidea</taxon>
        <taxon>Araneidae</taxon>
        <taxon>Caerostris</taxon>
    </lineage>
</organism>